<dbReference type="Gramene" id="GBG88927">
    <property type="protein sequence ID" value="GBG88927"/>
    <property type="gene ID" value="CBR_g48538"/>
</dbReference>
<feature type="region of interest" description="Disordered" evidence="1">
    <location>
        <begin position="1"/>
        <end position="26"/>
    </location>
</feature>
<gene>
    <name evidence="2" type="ORF">CBR_g48538</name>
</gene>
<dbReference type="Proteomes" id="UP000265515">
    <property type="component" value="Unassembled WGS sequence"/>
</dbReference>
<protein>
    <submittedName>
        <fullName evidence="2">Uncharacterized protein</fullName>
    </submittedName>
</protein>
<organism evidence="2 3">
    <name type="scientific">Chara braunii</name>
    <name type="common">Braun's stonewort</name>
    <dbReference type="NCBI Taxonomy" id="69332"/>
    <lineage>
        <taxon>Eukaryota</taxon>
        <taxon>Viridiplantae</taxon>
        <taxon>Streptophyta</taxon>
        <taxon>Charophyceae</taxon>
        <taxon>Charales</taxon>
        <taxon>Characeae</taxon>
        <taxon>Chara</taxon>
    </lineage>
</organism>
<reference evidence="2 3" key="1">
    <citation type="journal article" date="2018" name="Cell">
        <title>The Chara Genome: Secondary Complexity and Implications for Plant Terrestrialization.</title>
        <authorList>
            <person name="Nishiyama T."/>
            <person name="Sakayama H."/>
            <person name="Vries J.D."/>
            <person name="Buschmann H."/>
            <person name="Saint-Marcoux D."/>
            <person name="Ullrich K.K."/>
            <person name="Haas F.B."/>
            <person name="Vanderstraeten L."/>
            <person name="Becker D."/>
            <person name="Lang D."/>
            <person name="Vosolsobe S."/>
            <person name="Rombauts S."/>
            <person name="Wilhelmsson P.K.I."/>
            <person name="Janitza P."/>
            <person name="Kern R."/>
            <person name="Heyl A."/>
            <person name="Rumpler F."/>
            <person name="Villalobos L.I.A.C."/>
            <person name="Clay J.M."/>
            <person name="Skokan R."/>
            <person name="Toyoda A."/>
            <person name="Suzuki Y."/>
            <person name="Kagoshima H."/>
            <person name="Schijlen E."/>
            <person name="Tajeshwar N."/>
            <person name="Catarino B."/>
            <person name="Hetherington A.J."/>
            <person name="Saltykova A."/>
            <person name="Bonnot C."/>
            <person name="Breuninger H."/>
            <person name="Symeonidi A."/>
            <person name="Radhakrishnan G.V."/>
            <person name="Van Nieuwerburgh F."/>
            <person name="Deforce D."/>
            <person name="Chang C."/>
            <person name="Karol K.G."/>
            <person name="Hedrich R."/>
            <person name="Ulvskov P."/>
            <person name="Glockner G."/>
            <person name="Delwiche C.F."/>
            <person name="Petrasek J."/>
            <person name="Van de Peer Y."/>
            <person name="Friml J."/>
            <person name="Beilby M."/>
            <person name="Dolan L."/>
            <person name="Kohara Y."/>
            <person name="Sugano S."/>
            <person name="Fujiyama A."/>
            <person name="Delaux P.-M."/>
            <person name="Quint M."/>
            <person name="TheiBen G."/>
            <person name="Hagemann M."/>
            <person name="Harholt J."/>
            <person name="Dunand C."/>
            <person name="Zachgo S."/>
            <person name="Langdale J."/>
            <person name="Maumus F."/>
            <person name="Straeten D.V.D."/>
            <person name="Gould S.B."/>
            <person name="Rensing S.A."/>
        </authorList>
    </citation>
    <scope>NUCLEOTIDE SEQUENCE [LARGE SCALE GENOMIC DNA]</scope>
    <source>
        <strain evidence="2 3">S276</strain>
    </source>
</reference>
<comment type="caution">
    <text evidence="2">The sequence shown here is derived from an EMBL/GenBank/DDBJ whole genome shotgun (WGS) entry which is preliminary data.</text>
</comment>
<accession>A0A388M2X0</accession>
<name>A0A388M2X0_CHABU</name>
<evidence type="ECO:0000313" key="3">
    <source>
        <dbReference type="Proteomes" id="UP000265515"/>
    </source>
</evidence>
<feature type="compositionally biased region" description="Polar residues" evidence="1">
    <location>
        <begin position="1"/>
        <end position="15"/>
    </location>
</feature>
<dbReference type="AlphaFoldDB" id="A0A388M2X0"/>
<evidence type="ECO:0000256" key="1">
    <source>
        <dbReference type="SAM" id="MobiDB-lite"/>
    </source>
</evidence>
<sequence length="79" mass="9070">MMRNTMSMPSPSQLTHPHRPSSVSEEGLFSMLAEDLTVVEDKQAETLKAIKDELFAELRKEEKKLDCDAWMYGTPRSRI</sequence>
<dbReference type="OrthoDB" id="1935166at2759"/>
<keyword evidence="3" id="KW-1185">Reference proteome</keyword>
<evidence type="ECO:0000313" key="2">
    <source>
        <dbReference type="EMBL" id="GBG88927.1"/>
    </source>
</evidence>
<proteinExistence type="predicted"/>
<dbReference type="EMBL" id="BFEA01000703">
    <property type="protein sequence ID" value="GBG88927.1"/>
    <property type="molecule type" value="Genomic_DNA"/>
</dbReference>